<reference evidence="3" key="1">
    <citation type="journal article" date="2018" name="DNA Res.">
        <title>Multiple hybrid de novo genome assembly of finger millet, an orphan allotetraploid crop.</title>
        <authorList>
            <person name="Hatakeyama M."/>
            <person name="Aluri S."/>
            <person name="Balachadran M.T."/>
            <person name="Sivarajan S.R."/>
            <person name="Patrignani A."/>
            <person name="Gruter S."/>
            <person name="Poveda L."/>
            <person name="Shimizu-Inatsugi R."/>
            <person name="Baeten J."/>
            <person name="Francoijs K.J."/>
            <person name="Nataraja K.N."/>
            <person name="Reddy Y.A.N."/>
            <person name="Phadnis S."/>
            <person name="Ravikumar R.L."/>
            <person name="Schlapbach R."/>
            <person name="Sreeman S.M."/>
            <person name="Shimizu K.K."/>
        </authorList>
    </citation>
    <scope>NUCLEOTIDE SEQUENCE</scope>
</reference>
<accession>A0AAV5DLY6</accession>
<dbReference type="EMBL" id="BQKI01000021">
    <property type="protein sequence ID" value="GJN11983.1"/>
    <property type="molecule type" value="Genomic_DNA"/>
</dbReference>
<dbReference type="Proteomes" id="UP001054889">
    <property type="component" value="Unassembled WGS sequence"/>
</dbReference>
<feature type="chain" id="PRO_5043842684" description="Secreted protein" evidence="2">
    <location>
        <begin position="30"/>
        <end position="129"/>
    </location>
</feature>
<gene>
    <name evidence="3" type="primary">ga30223</name>
    <name evidence="3" type="ORF">PR202_ga30223</name>
</gene>
<keyword evidence="4" id="KW-1185">Reference proteome</keyword>
<feature type="region of interest" description="Disordered" evidence="1">
    <location>
        <begin position="30"/>
        <end position="100"/>
    </location>
</feature>
<feature type="signal peptide" evidence="2">
    <location>
        <begin position="1"/>
        <end position="29"/>
    </location>
</feature>
<name>A0AAV5DLY6_ELECO</name>
<keyword evidence="2" id="KW-0732">Signal</keyword>
<dbReference type="AlphaFoldDB" id="A0AAV5DLY6"/>
<evidence type="ECO:0000256" key="2">
    <source>
        <dbReference type="SAM" id="SignalP"/>
    </source>
</evidence>
<protein>
    <recommendedName>
        <fullName evidence="5">Secreted protein</fullName>
    </recommendedName>
</protein>
<evidence type="ECO:0008006" key="5">
    <source>
        <dbReference type="Google" id="ProtNLM"/>
    </source>
</evidence>
<sequence>MLCGPRWRVTPRWRCLVLAGAWLLVHGSAQRHGPDCTRRHPARGAREAARSGARRRSAPDRRAVTQLAAKRGGNDVRRHATTGGARHLEAKRGGLMTGGGGRRRQLLAAWGGVVRFNPNRPARRVLIPG</sequence>
<evidence type="ECO:0000256" key="1">
    <source>
        <dbReference type="SAM" id="MobiDB-lite"/>
    </source>
</evidence>
<organism evidence="3 4">
    <name type="scientific">Eleusine coracana subsp. coracana</name>
    <dbReference type="NCBI Taxonomy" id="191504"/>
    <lineage>
        <taxon>Eukaryota</taxon>
        <taxon>Viridiplantae</taxon>
        <taxon>Streptophyta</taxon>
        <taxon>Embryophyta</taxon>
        <taxon>Tracheophyta</taxon>
        <taxon>Spermatophyta</taxon>
        <taxon>Magnoliopsida</taxon>
        <taxon>Liliopsida</taxon>
        <taxon>Poales</taxon>
        <taxon>Poaceae</taxon>
        <taxon>PACMAD clade</taxon>
        <taxon>Chloridoideae</taxon>
        <taxon>Cynodonteae</taxon>
        <taxon>Eleusininae</taxon>
        <taxon>Eleusine</taxon>
    </lineage>
</organism>
<comment type="caution">
    <text evidence="3">The sequence shown here is derived from an EMBL/GenBank/DDBJ whole genome shotgun (WGS) entry which is preliminary data.</text>
</comment>
<evidence type="ECO:0000313" key="4">
    <source>
        <dbReference type="Proteomes" id="UP001054889"/>
    </source>
</evidence>
<reference evidence="3" key="2">
    <citation type="submission" date="2021-12" db="EMBL/GenBank/DDBJ databases">
        <title>Resequencing data analysis of finger millet.</title>
        <authorList>
            <person name="Hatakeyama M."/>
            <person name="Aluri S."/>
            <person name="Balachadran M.T."/>
            <person name="Sivarajan S.R."/>
            <person name="Poveda L."/>
            <person name="Shimizu-Inatsugi R."/>
            <person name="Schlapbach R."/>
            <person name="Sreeman S.M."/>
            <person name="Shimizu K.K."/>
        </authorList>
    </citation>
    <scope>NUCLEOTIDE SEQUENCE</scope>
</reference>
<feature type="compositionally biased region" description="Basic and acidic residues" evidence="1">
    <location>
        <begin position="32"/>
        <end position="49"/>
    </location>
</feature>
<evidence type="ECO:0000313" key="3">
    <source>
        <dbReference type="EMBL" id="GJN11983.1"/>
    </source>
</evidence>
<proteinExistence type="predicted"/>